<feature type="non-terminal residue" evidence="2">
    <location>
        <position position="1"/>
    </location>
</feature>
<evidence type="ECO:0000313" key="3">
    <source>
        <dbReference type="Proteomes" id="UP000023152"/>
    </source>
</evidence>
<organism evidence="2 3">
    <name type="scientific">Reticulomyxa filosa</name>
    <dbReference type="NCBI Taxonomy" id="46433"/>
    <lineage>
        <taxon>Eukaryota</taxon>
        <taxon>Sar</taxon>
        <taxon>Rhizaria</taxon>
        <taxon>Retaria</taxon>
        <taxon>Foraminifera</taxon>
        <taxon>Monothalamids</taxon>
        <taxon>Reticulomyxidae</taxon>
        <taxon>Reticulomyxa</taxon>
    </lineage>
</organism>
<evidence type="ECO:0000256" key="1">
    <source>
        <dbReference type="PROSITE-ProRule" id="PRU00221"/>
    </source>
</evidence>
<dbReference type="PROSITE" id="PS50082">
    <property type="entry name" value="WD_REPEATS_2"/>
    <property type="match status" value="1"/>
</dbReference>
<dbReference type="EMBL" id="ASPP01046394">
    <property type="protein sequence ID" value="ETN98564.1"/>
    <property type="molecule type" value="Genomic_DNA"/>
</dbReference>
<name>X6LCT6_RETFI</name>
<sequence>YQFLHKSCQEYYAAQKIIFDIISWKPNVNDINYQPFQQQFETYAQQFLINCKLLNEEVEIIQFIADKIYDNSLMFTNLKSRLFRLIESSKNNSKVSIAAANAATILNAARVSMSYQNWDKVNISDAILDYAFLEGTSFKEAILDNVRFYKACLNYTNFTNASVNQINFGEYGYLKGHSNYVTSVQFSPDGNRI</sequence>
<keyword evidence="3" id="KW-1185">Reference proteome</keyword>
<comment type="caution">
    <text evidence="2">The sequence shown here is derived from an EMBL/GenBank/DDBJ whole genome shotgun (WGS) entry which is preliminary data.</text>
</comment>
<feature type="non-terminal residue" evidence="2">
    <location>
        <position position="193"/>
    </location>
</feature>
<dbReference type="InterPro" id="IPR001646">
    <property type="entry name" value="5peptide_repeat"/>
</dbReference>
<dbReference type="SUPFAM" id="SSF141571">
    <property type="entry name" value="Pentapeptide repeat-like"/>
    <property type="match status" value="1"/>
</dbReference>
<accession>X6LCT6</accession>
<protein>
    <submittedName>
        <fullName evidence="2">Uncharacterized protein</fullName>
    </submittedName>
</protein>
<reference evidence="2 3" key="1">
    <citation type="journal article" date="2013" name="Curr. Biol.">
        <title>The Genome of the Foraminiferan Reticulomyxa filosa.</title>
        <authorList>
            <person name="Glockner G."/>
            <person name="Hulsmann N."/>
            <person name="Schleicher M."/>
            <person name="Noegel A.A."/>
            <person name="Eichinger L."/>
            <person name="Gallinger C."/>
            <person name="Pawlowski J."/>
            <person name="Sierra R."/>
            <person name="Euteneuer U."/>
            <person name="Pillet L."/>
            <person name="Moustafa A."/>
            <person name="Platzer M."/>
            <person name="Groth M."/>
            <person name="Szafranski K."/>
            <person name="Schliwa M."/>
        </authorList>
    </citation>
    <scope>NUCLEOTIDE SEQUENCE [LARGE SCALE GENOMIC DNA]</scope>
</reference>
<gene>
    <name evidence="2" type="ORF">RFI_38928</name>
</gene>
<dbReference type="AlphaFoldDB" id="X6LCT6"/>
<evidence type="ECO:0000313" key="2">
    <source>
        <dbReference type="EMBL" id="ETN98564.1"/>
    </source>
</evidence>
<dbReference type="PROSITE" id="PS50294">
    <property type="entry name" value="WD_REPEATS_REGION"/>
    <property type="match status" value="1"/>
</dbReference>
<keyword evidence="1" id="KW-0853">WD repeat</keyword>
<feature type="repeat" description="WD" evidence="1">
    <location>
        <begin position="174"/>
        <end position="193"/>
    </location>
</feature>
<dbReference type="Pfam" id="PF00805">
    <property type="entry name" value="Pentapeptide"/>
    <property type="match status" value="1"/>
</dbReference>
<dbReference type="Gene3D" id="2.160.20.80">
    <property type="entry name" value="E3 ubiquitin-protein ligase SopA"/>
    <property type="match status" value="1"/>
</dbReference>
<dbReference type="Proteomes" id="UP000023152">
    <property type="component" value="Unassembled WGS sequence"/>
</dbReference>
<proteinExistence type="predicted"/>
<dbReference type="InterPro" id="IPR001680">
    <property type="entry name" value="WD40_rpt"/>
</dbReference>